<evidence type="ECO:0000313" key="2">
    <source>
        <dbReference type="Proteomes" id="UP001233999"/>
    </source>
</evidence>
<gene>
    <name evidence="1" type="ORF">L9F63_004072</name>
</gene>
<evidence type="ECO:0000313" key="1">
    <source>
        <dbReference type="EMBL" id="KAJ9580259.1"/>
    </source>
</evidence>
<dbReference type="InterPro" id="IPR011989">
    <property type="entry name" value="ARM-like"/>
</dbReference>
<dbReference type="AlphaFoldDB" id="A0AAD8E847"/>
<name>A0AAD8E847_DIPPU</name>
<dbReference type="Pfam" id="PF24140">
    <property type="entry name" value="TPR_TNPO3_IPO13_3rd"/>
    <property type="match status" value="1"/>
</dbReference>
<sequence length="545" mass="60912">MEPDHEGLLEDGDDFADFRLKVSELIKDVVFIVGSSNCFRQMFMSLHGTGVTWDSTEAALFIMQAVAKNILPEENDVVPKVVEAILNLPENSHIAVRHTSVLLLGELCEWIERHPQSLHPILNFLLYCLQQPQQATAAASALQSICSACRDHMGVHFNGLVQIIQSLDNYSISNEAAIGLLKGVSVILGRMPPDQIQHAMKEICWYQINPLCHLVENDVKTERGTKTDPALWLDRLAAIFRHTNPHVENGAVHPCSNILSEIWPILSNACTKYQADGRVMERCCRCLRFAVRCVGKQSAHLLEPLVKQIVTLYQMHQHSCFLYLGSILVDEYASEPGCVQGLLDMLQAFLGPTFIILQETNGLKNHPDTVDDLFRLSARFLQRAPVPFLQCPALSSIIQCALLASTLDHRDANASVMKFFYDLIHSGRNNENHEDFEGRKNTLVKGIVRENGQALVSNLIHASVFCLHSYMLSDVADVIIELMLYDRAAVCQWLELAVKALPMQNSGGSVTVTQKQLVDFHHSLTSAESSKGLSHALRDFARLFR</sequence>
<accession>A0AAD8E847</accession>
<dbReference type="Pfam" id="PF24139">
    <property type="entry name" value="TPR_TNPO3_IPO13_4th"/>
    <property type="match status" value="1"/>
</dbReference>
<dbReference type="EMBL" id="JASPKZ010008351">
    <property type="protein sequence ID" value="KAJ9580259.1"/>
    <property type="molecule type" value="Genomic_DNA"/>
</dbReference>
<dbReference type="PANTHER" id="PTHR12363">
    <property type="entry name" value="TRANSPORTIN 3 AND IMPORTIN 13"/>
    <property type="match status" value="1"/>
</dbReference>
<evidence type="ECO:0008006" key="3">
    <source>
        <dbReference type="Google" id="ProtNLM"/>
    </source>
</evidence>
<dbReference type="PANTHER" id="PTHR12363:SF42">
    <property type="entry name" value="TRANSPORTIN-3"/>
    <property type="match status" value="1"/>
</dbReference>
<reference evidence="1" key="2">
    <citation type="submission" date="2023-05" db="EMBL/GenBank/DDBJ databases">
        <authorList>
            <person name="Fouks B."/>
        </authorList>
    </citation>
    <scope>NUCLEOTIDE SEQUENCE</scope>
    <source>
        <strain evidence="1">Stay&amp;Tobe</strain>
        <tissue evidence="1">Testes</tissue>
    </source>
</reference>
<dbReference type="Proteomes" id="UP001233999">
    <property type="component" value="Unassembled WGS sequence"/>
</dbReference>
<comment type="caution">
    <text evidence="1">The sequence shown here is derived from an EMBL/GenBank/DDBJ whole genome shotgun (WGS) entry which is preliminary data.</text>
</comment>
<keyword evidence="2" id="KW-1185">Reference proteome</keyword>
<dbReference type="GO" id="GO:0005737">
    <property type="term" value="C:cytoplasm"/>
    <property type="evidence" value="ECO:0007669"/>
    <property type="project" value="TreeGrafter"/>
</dbReference>
<dbReference type="SUPFAM" id="SSF48371">
    <property type="entry name" value="ARM repeat"/>
    <property type="match status" value="1"/>
</dbReference>
<dbReference type="Gene3D" id="1.25.10.10">
    <property type="entry name" value="Leucine-rich Repeat Variant"/>
    <property type="match status" value="1"/>
</dbReference>
<dbReference type="InterPro" id="IPR051345">
    <property type="entry name" value="Importin_beta-like_NTR"/>
</dbReference>
<dbReference type="GO" id="GO:0006606">
    <property type="term" value="P:protein import into nucleus"/>
    <property type="evidence" value="ECO:0007669"/>
    <property type="project" value="TreeGrafter"/>
</dbReference>
<proteinExistence type="predicted"/>
<dbReference type="InterPro" id="IPR058537">
    <property type="entry name" value="TPR_TNPO3_IPO13_4th"/>
</dbReference>
<dbReference type="InterPro" id="IPR057942">
    <property type="entry name" value="TPR_TNPO3_IPO13_3rd"/>
</dbReference>
<dbReference type="InterPro" id="IPR016024">
    <property type="entry name" value="ARM-type_fold"/>
</dbReference>
<reference evidence="1" key="1">
    <citation type="journal article" date="2023" name="IScience">
        <title>Live-bearing cockroach genome reveals convergent evolutionary mechanisms linked to viviparity in insects and beyond.</title>
        <authorList>
            <person name="Fouks B."/>
            <person name="Harrison M.C."/>
            <person name="Mikhailova A.A."/>
            <person name="Marchal E."/>
            <person name="English S."/>
            <person name="Carruthers M."/>
            <person name="Jennings E.C."/>
            <person name="Chiamaka E.L."/>
            <person name="Frigard R.A."/>
            <person name="Pippel M."/>
            <person name="Attardo G.M."/>
            <person name="Benoit J.B."/>
            <person name="Bornberg-Bauer E."/>
            <person name="Tobe S.S."/>
        </authorList>
    </citation>
    <scope>NUCLEOTIDE SEQUENCE</scope>
    <source>
        <strain evidence="1">Stay&amp;Tobe</strain>
    </source>
</reference>
<protein>
    <recommendedName>
        <fullName evidence="3">Transportin-3</fullName>
    </recommendedName>
</protein>
<organism evidence="1 2">
    <name type="scientific">Diploptera punctata</name>
    <name type="common">Pacific beetle cockroach</name>
    <dbReference type="NCBI Taxonomy" id="6984"/>
    <lineage>
        <taxon>Eukaryota</taxon>
        <taxon>Metazoa</taxon>
        <taxon>Ecdysozoa</taxon>
        <taxon>Arthropoda</taxon>
        <taxon>Hexapoda</taxon>
        <taxon>Insecta</taxon>
        <taxon>Pterygota</taxon>
        <taxon>Neoptera</taxon>
        <taxon>Polyneoptera</taxon>
        <taxon>Dictyoptera</taxon>
        <taxon>Blattodea</taxon>
        <taxon>Blaberoidea</taxon>
        <taxon>Blaberidae</taxon>
        <taxon>Diplopterinae</taxon>
        <taxon>Diploptera</taxon>
    </lineage>
</organism>